<dbReference type="HOGENOM" id="CLU_2917408_0_0_6"/>
<evidence type="ECO:0000313" key="2">
    <source>
        <dbReference type="EMBL" id="EGW23000.1"/>
    </source>
</evidence>
<dbReference type="EMBL" id="JH109152">
    <property type="protein sequence ID" value="EGW23000.1"/>
    <property type="molecule type" value="Genomic_DNA"/>
</dbReference>
<dbReference type="RefSeq" id="WP_006891044.1">
    <property type="nucleotide sequence ID" value="NZ_JH109152.1"/>
</dbReference>
<feature type="region of interest" description="Disordered" evidence="1">
    <location>
        <begin position="27"/>
        <end position="61"/>
    </location>
</feature>
<gene>
    <name evidence="2" type="ORF">Mettu_1838</name>
</gene>
<feature type="region of interest" description="Disordered" evidence="1">
    <location>
        <begin position="1"/>
        <end position="20"/>
    </location>
</feature>
<dbReference type="AlphaFoldDB" id="G3IVZ3"/>
<accession>G3IVZ3</accession>
<reference evidence="2 3" key="1">
    <citation type="submission" date="2011-06" db="EMBL/GenBank/DDBJ databases">
        <title>Genomic sequence of Methylobacter tundripaludum SV96.</title>
        <authorList>
            <consortium name="US DOE Joint Genome Institute"/>
            <person name="Lucas S."/>
            <person name="Han J."/>
            <person name="Lapidus A."/>
            <person name="Cheng J.-F."/>
            <person name="Goodwin L."/>
            <person name="Pitluck S."/>
            <person name="Held B."/>
            <person name="Detter J.C."/>
            <person name="Han C."/>
            <person name="Tapia R."/>
            <person name="Land M."/>
            <person name="Hauser L."/>
            <person name="Kyrpides N."/>
            <person name="Ivanova N."/>
            <person name="Ovchinnikova G."/>
            <person name="Pagani I."/>
            <person name="Klotz M.G."/>
            <person name="Dispirito A.A."/>
            <person name="Murrell J.C."/>
            <person name="Dunfield P."/>
            <person name="Kalyuzhnaya M.G."/>
            <person name="Svenning M."/>
            <person name="Trotsenko Y.A."/>
            <person name="Stein L.Y."/>
            <person name="Woyke T."/>
        </authorList>
    </citation>
    <scope>NUCLEOTIDE SEQUENCE [LARGE SCALE GENOMIC DNA]</scope>
    <source>
        <strain evidence="3">ATCC BAA-1195 / DSM 17260 / SV96</strain>
    </source>
</reference>
<keyword evidence="3" id="KW-1185">Reference proteome</keyword>
<protein>
    <submittedName>
        <fullName evidence="2">Uncharacterized protein</fullName>
    </submittedName>
</protein>
<feature type="compositionally biased region" description="Polar residues" evidence="1">
    <location>
        <begin position="32"/>
        <end position="52"/>
    </location>
</feature>
<proteinExistence type="predicted"/>
<evidence type="ECO:0000313" key="3">
    <source>
        <dbReference type="Proteomes" id="UP000004664"/>
    </source>
</evidence>
<sequence>MSSSTTKTINRDEEGRVTSVTVEVTRDDGSKKITTSEPNHTLFNGTQPGRTISKTETKPTK</sequence>
<name>G3IVZ3_METTV</name>
<evidence type="ECO:0000256" key="1">
    <source>
        <dbReference type="SAM" id="MobiDB-lite"/>
    </source>
</evidence>
<dbReference type="Proteomes" id="UP000004664">
    <property type="component" value="Unassembled WGS sequence"/>
</dbReference>
<organism evidence="2 3">
    <name type="scientific">Methylobacter tundripaludum (strain ATCC BAA-1195 / DSM 17260 / SV96)</name>
    <dbReference type="NCBI Taxonomy" id="697282"/>
    <lineage>
        <taxon>Bacteria</taxon>
        <taxon>Pseudomonadati</taxon>
        <taxon>Pseudomonadota</taxon>
        <taxon>Gammaproteobacteria</taxon>
        <taxon>Methylococcales</taxon>
        <taxon>Methylococcaceae</taxon>
        <taxon>Methylobacter</taxon>
    </lineage>
</organism>